<dbReference type="HOGENOM" id="CLU_062491_0_0_1"/>
<dbReference type="InParanoid" id="A0A0D0A7H9"/>
<feature type="compositionally biased region" description="Polar residues" evidence="1">
    <location>
        <begin position="308"/>
        <end position="326"/>
    </location>
</feature>
<evidence type="ECO:0000313" key="3">
    <source>
        <dbReference type="Proteomes" id="UP000054485"/>
    </source>
</evidence>
<proteinExistence type="predicted"/>
<reference evidence="2 3" key="1">
    <citation type="submission" date="2014-04" db="EMBL/GenBank/DDBJ databases">
        <authorList>
            <consortium name="DOE Joint Genome Institute"/>
            <person name="Kuo A."/>
            <person name="Ruytinx J."/>
            <person name="Rineau F."/>
            <person name="Colpaert J."/>
            <person name="Kohler A."/>
            <person name="Nagy L.G."/>
            <person name="Floudas D."/>
            <person name="Copeland A."/>
            <person name="Barry K.W."/>
            <person name="Cichocki N."/>
            <person name="Veneault-Fourrey C."/>
            <person name="LaButti K."/>
            <person name="Lindquist E.A."/>
            <person name="Lipzen A."/>
            <person name="Lundell T."/>
            <person name="Morin E."/>
            <person name="Murat C."/>
            <person name="Sun H."/>
            <person name="Tunlid A."/>
            <person name="Henrissat B."/>
            <person name="Grigoriev I.V."/>
            <person name="Hibbett D.S."/>
            <person name="Martin F."/>
            <person name="Nordberg H.P."/>
            <person name="Cantor M.N."/>
            <person name="Hua S.X."/>
        </authorList>
    </citation>
    <scope>NUCLEOTIDE SEQUENCE [LARGE SCALE GENOMIC DNA]</scope>
    <source>
        <strain evidence="2 3">UH-Slu-Lm8-n1</strain>
    </source>
</reference>
<dbReference type="Proteomes" id="UP000054485">
    <property type="component" value="Unassembled WGS sequence"/>
</dbReference>
<feature type="compositionally biased region" description="Polar residues" evidence="1">
    <location>
        <begin position="1"/>
        <end position="15"/>
    </location>
</feature>
<feature type="region of interest" description="Disordered" evidence="1">
    <location>
        <begin position="237"/>
        <end position="326"/>
    </location>
</feature>
<feature type="region of interest" description="Disordered" evidence="1">
    <location>
        <begin position="1"/>
        <end position="96"/>
    </location>
</feature>
<gene>
    <name evidence="2" type="ORF">CY34DRAFT_810209</name>
</gene>
<dbReference type="AlphaFoldDB" id="A0A0D0A7H9"/>
<protein>
    <submittedName>
        <fullName evidence="2">Uncharacterized protein</fullName>
    </submittedName>
</protein>
<dbReference type="EMBL" id="KN835443">
    <property type="protein sequence ID" value="KIK37561.1"/>
    <property type="molecule type" value="Genomic_DNA"/>
</dbReference>
<evidence type="ECO:0000256" key="1">
    <source>
        <dbReference type="SAM" id="MobiDB-lite"/>
    </source>
</evidence>
<dbReference type="OrthoDB" id="3244491at2759"/>
<feature type="compositionally biased region" description="Polar residues" evidence="1">
    <location>
        <begin position="46"/>
        <end position="61"/>
    </location>
</feature>
<accession>A0A0D0A7H9</accession>
<sequence length="326" mass="36468">MPSFQTHDSDLQTSIPVGDPIQCAAPTTSEDALPRTDSQHIGEPSQDASFGGQTQSETPLDTPTPVLLREPPSEPQEPPSRSSAPSPAPTEIIPLDLTQEEIVEEIQNMGIKVRDFAYEAVPIPQRAPELFDPLQAWNTYETIISHPSMMRPCLPGKITRRLLDIGWLKREEEEGRWSNKDREALDAYDERPHYPWRAYKLAKPKRDALAKTWRMRFQDITSEQMLATIARPFSRFRAPFESGGNSEKKRGAVDNEVQDGDVSPRTKKRRLEQQGAASLAPILSQPPVLINGRPPPQYPAGNPADMQKPSSSFQATSTRTLQRVLS</sequence>
<keyword evidence="3" id="KW-1185">Reference proteome</keyword>
<name>A0A0D0A7H9_9AGAM</name>
<evidence type="ECO:0000313" key="2">
    <source>
        <dbReference type="EMBL" id="KIK37561.1"/>
    </source>
</evidence>
<reference evidence="3" key="2">
    <citation type="submission" date="2015-01" db="EMBL/GenBank/DDBJ databases">
        <title>Evolutionary Origins and Diversification of the Mycorrhizal Mutualists.</title>
        <authorList>
            <consortium name="DOE Joint Genome Institute"/>
            <consortium name="Mycorrhizal Genomics Consortium"/>
            <person name="Kohler A."/>
            <person name="Kuo A."/>
            <person name="Nagy L.G."/>
            <person name="Floudas D."/>
            <person name="Copeland A."/>
            <person name="Barry K.W."/>
            <person name="Cichocki N."/>
            <person name="Veneault-Fourrey C."/>
            <person name="LaButti K."/>
            <person name="Lindquist E.A."/>
            <person name="Lipzen A."/>
            <person name="Lundell T."/>
            <person name="Morin E."/>
            <person name="Murat C."/>
            <person name="Riley R."/>
            <person name="Ohm R."/>
            <person name="Sun H."/>
            <person name="Tunlid A."/>
            <person name="Henrissat B."/>
            <person name="Grigoriev I.V."/>
            <person name="Hibbett D.S."/>
            <person name="Martin F."/>
        </authorList>
    </citation>
    <scope>NUCLEOTIDE SEQUENCE [LARGE SCALE GENOMIC DNA]</scope>
    <source>
        <strain evidence="3">UH-Slu-Lm8-n1</strain>
    </source>
</reference>
<organism evidence="2 3">
    <name type="scientific">Suillus luteus UH-Slu-Lm8-n1</name>
    <dbReference type="NCBI Taxonomy" id="930992"/>
    <lineage>
        <taxon>Eukaryota</taxon>
        <taxon>Fungi</taxon>
        <taxon>Dikarya</taxon>
        <taxon>Basidiomycota</taxon>
        <taxon>Agaricomycotina</taxon>
        <taxon>Agaricomycetes</taxon>
        <taxon>Agaricomycetidae</taxon>
        <taxon>Boletales</taxon>
        <taxon>Suillineae</taxon>
        <taxon>Suillaceae</taxon>
        <taxon>Suillus</taxon>
    </lineage>
</organism>